<feature type="compositionally biased region" description="Low complexity" evidence="1">
    <location>
        <begin position="123"/>
        <end position="144"/>
    </location>
</feature>
<keyword evidence="2" id="KW-0472">Membrane</keyword>
<evidence type="ECO:0000256" key="1">
    <source>
        <dbReference type="SAM" id="MobiDB-lite"/>
    </source>
</evidence>
<evidence type="ECO:0000256" key="2">
    <source>
        <dbReference type="SAM" id="Phobius"/>
    </source>
</evidence>
<dbReference type="Proteomes" id="UP000309992">
    <property type="component" value="Unassembled WGS sequence"/>
</dbReference>
<organism evidence="3 4">
    <name type="scientific">Prauserella endophytica</name>
    <dbReference type="NCBI Taxonomy" id="1592324"/>
    <lineage>
        <taxon>Bacteria</taxon>
        <taxon>Bacillati</taxon>
        <taxon>Actinomycetota</taxon>
        <taxon>Actinomycetes</taxon>
        <taxon>Pseudonocardiales</taxon>
        <taxon>Pseudonocardiaceae</taxon>
        <taxon>Prauserella</taxon>
        <taxon>Prauserella coralliicola group</taxon>
    </lineage>
</organism>
<feature type="transmembrane region" description="Helical" evidence="2">
    <location>
        <begin position="48"/>
        <end position="69"/>
    </location>
</feature>
<reference evidence="3 4" key="1">
    <citation type="journal article" date="2015" name="Antonie Van Leeuwenhoek">
        <title>Prauserella endophytica sp. nov., an endophytic actinobacterium isolated from Tamarix taklamakanensis.</title>
        <authorList>
            <person name="Liu J.M."/>
            <person name="Habden X."/>
            <person name="Guo L."/>
            <person name="Tuo L."/>
            <person name="Jiang Z.K."/>
            <person name="Liu S.W."/>
            <person name="Liu X.F."/>
            <person name="Chen L."/>
            <person name="Li R.F."/>
            <person name="Zhang Y.Q."/>
            <person name="Sun C.H."/>
        </authorList>
    </citation>
    <scope>NUCLEOTIDE SEQUENCE [LARGE SCALE GENOMIC DNA]</scope>
    <source>
        <strain evidence="3 4">CGMCC 4.7182</strain>
    </source>
</reference>
<proteinExistence type="predicted"/>
<keyword evidence="2" id="KW-0812">Transmembrane</keyword>
<gene>
    <name evidence="3" type="ORF">FCN18_02295</name>
</gene>
<name>A0ABY2SCZ0_9PSEU</name>
<sequence>MSDRSPDDDAVGAELRRLFDDDRLDVRPVAGAGDAIVAGARRRRRRRAAVASGGGTLAVLVLVGGGLALTTLRGGDDQPQPPVAAMPQTTTTTSALGSPSASSASPERSEPTLGESQAPPSPEQQSPQSPPTRSSTSAASTSASVYIDRPMLRPDGYRQLTLGMSYQEAAATGLLGPAESTTPPAENACATYAVTDGTNAIDDVTISRANGIVRFRAADAATPQGIGAGSSLDQLRSAYSDLAVESNGYSASASAGARYSFVVATETVTELQLVARDSDC</sequence>
<dbReference type="EMBL" id="SWMS01000001">
    <property type="protein sequence ID" value="TKG73421.1"/>
    <property type="molecule type" value="Genomic_DNA"/>
</dbReference>
<keyword evidence="2" id="KW-1133">Transmembrane helix</keyword>
<keyword evidence="4" id="KW-1185">Reference proteome</keyword>
<evidence type="ECO:0000313" key="3">
    <source>
        <dbReference type="EMBL" id="TKG73421.1"/>
    </source>
</evidence>
<evidence type="ECO:0000313" key="4">
    <source>
        <dbReference type="Proteomes" id="UP000309992"/>
    </source>
</evidence>
<feature type="region of interest" description="Disordered" evidence="1">
    <location>
        <begin position="72"/>
        <end position="150"/>
    </location>
</feature>
<feature type="compositionally biased region" description="Low complexity" evidence="1">
    <location>
        <begin position="89"/>
        <end position="106"/>
    </location>
</feature>
<accession>A0ABY2SCZ0</accession>
<comment type="caution">
    <text evidence="3">The sequence shown here is derived from an EMBL/GenBank/DDBJ whole genome shotgun (WGS) entry which is preliminary data.</text>
</comment>
<protein>
    <submittedName>
        <fullName evidence="3">Uncharacterized protein</fullName>
    </submittedName>
</protein>
<dbReference type="RefSeq" id="WP_112266053.1">
    <property type="nucleotide sequence ID" value="NZ_SWMS01000001.1"/>
</dbReference>